<keyword evidence="4" id="KW-0732">Signal</keyword>
<dbReference type="Proteomes" id="UP000460416">
    <property type="component" value="Unassembled WGS sequence"/>
</dbReference>
<dbReference type="GO" id="GO:0006979">
    <property type="term" value="P:response to oxidative stress"/>
    <property type="evidence" value="ECO:0007669"/>
    <property type="project" value="InterPro"/>
</dbReference>
<evidence type="ECO:0000256" key="2">
    <source>
        <dbReference type="ARBA" id="ARBA00023002"/>
    </source>
</evidence>
<feature type="domain" description="MsrB" evidence="5">
    <location>
        <begin position="39"/>
        <end position="161"/>
    </location>
</feature>
<dbReference type="EC" id="1.8.4.12" evidence="1"/>
<evidence type="ECO:0000256" key="3">
    <source>
        <dbReference type="ARBA" id="ARBA00048488"/>
    </source>
</evidence>
<organism evidence="6 7">
    <name type="scientific">Christiangramia aestuarii</name>
    <dbReference type="NCBI Taxonomy" id="1028746"/>
    <lineage>
        <taxon>Bacteria</taxon>
        <taxon>Pseudomonadati</taxon>
        <taxon>Bacteroidota</taxon>
        <taxon>Flavobacteriia</taxon>
        <taxon>Flavobacteriales</taxon>
        <taxon>Flavobacteriaceae</taxon>
        <taxon>Christiangramia</taxon>
    </lineage>
</organism>
<dbReference type="OrthoDB" id="4174719at2"/>
<dbReference type="Pfam" id="PF01641">
    <property type="entry name" value="SelR"/>
    <property type="match status" value="1"/>
</dbReference>
<dbReference type="NCBIfam" id="TIGR00357">
    <property type="entry name" value="peptide-methionine (R)-S-oxide reductase MsrB"/>
    <property type="match status" value="1"/>
</dbReference>
<dbReference type="PROSITE" id="PS51790">
    <property type="entry name" value="MSRB"/>
    <property type="match status" value="1"/>
</dbReference>
<dbReference type="Gene3D" id="2.170.150.20">
    <property type="entry name" value="Peptide methionine sulfoxide reductase"/>
    <property type="match status" value="1"/>
</dbReference>
<comment type="caution">
    <text evidence="6">The sequence shown here is derived from an EMBL/GenBank/DDBJ whole genome shotgun (WGS) entry which is preliminary data.</text>
</comment>
<evidence type="ECO:0000313" key="7">
    <source>
        <dbReference type="Proteomes" id="UP000460416"/>
    </source>
</evidence>
<dbReference type="GO" id="GO:0033743">
    <property type="term" value="F:peptide-methionine (R)-S-oxide reductase activity"/>
    <property type="evidence" value="ECO:0007669"/>
    <property type="project" value="UniProtKB-EC"/>
</dbReference>
<evidence type="ECO:0000313" key="6">
    <source>
        <dbReference type="EMBL" id="MUP43820.1"/>
    </source>
</evidence>
<keyword evidence="2 6" id="KW-0560">Oxidoreductase</keyword>
<name>A0A7K1LTL7_9FLAO</name>
<dbReference type="InterPro" id="IPR011057">
    <property type="entry name" value="Mss4-like_sf"/>
</dbReference>
<dbReference type="InterPro" id="IPR028427">
    <property type="entry name" value="Met_Sox_Rdtase_MsrB"/>
</dbReference>
<sequence length="168" mass="18426">MKNLLLFTFLSVFLLSCNGNAQKKSDKSSSKNYEVSKSEEEWKKELTPQEFAVLRKAGTETAFTSDLLDVKEPGTFVCAACGNELYKTKNKFDSGTGWPSFDRALDGAVAYGAGNVNGYMGVEVHCARCGGHLGHVFSDGPRETTGKRHCINGVALDFEPEEKKDEKI</sequence>
<dbReference type="GO" id="GO:0005737">
    <property type="term" value="C:cytoplasm"/>
    <property type="evidence" value="ECO:0007669"/>
    <property type="project" value="TreeGrafter"/>
</dbReference>
<dbReference type="SUPFAM" id="SSF51316">
    <property type="entry name" value="Mss4-like"/>
    <property type="match status" value="1"/>
</dbReference>
<dbReference type="RefSeq" id="WP_156277837.1">
    <property type="nucleotide sequence ID" value="NZ_BAABGI010000006.1"/>
</dbReference>
<evidence type="ECO:0000256" key="4">
    <source>
        <dbReference type="SAM" id="SignalP"/>
    </source>
</evidence>
<dbReference type="GO" id="GO:0030091">
    <property type="term" value="P:protein repair"/>
    <property type="evidence" value="ECO:0007669"/>
    <property type="project" value="InterPro"/>
</dbReference>
<dbReference type="PANTHER" id="PTHR10173">
    <property type="entry name" value="METHIONINE SULFOXIDE REDUCTASE"/>
    <property type="match status" value="1"/>
</dbReference>
<gene>
    <name evidence="6" type="primary">msrB</name>
    <name evidence="6" type="ORF">FLP08_14655</name>
</gene>
<evidence type="ECO:0000259" key="5">
    <source>
        <dbReference type="PROSITE" id="PS51790"/>
    </source>
</evidence>
<proteinExistence type="predicted"/>
<reference evidence="6 7" key="1">
    <citation type="submission" date="2019-07" db="EMBL/GenBank/DDBJ databases">
        <title>Gramella aestuarii sp. nov., isolated from a tidal flat, and emended description of Gramella echinicola.</title>
        <authorList>
            <person name="Liu L."/>
        </authorList>
    </citation>
    <scope>NUCLEOTIDE SEQUENCE [LARGE SCALE GENOMIC DNA]</scope>
    <source>
        <strain evidence="6 7">BS12</strain>
    </source>
</reference>
<feature type="chain" id="PRO_5029881286" description="peptide-methionine (R)-S-oxide reductase" evidence="4">
    <location>
        <begin position="22"/>
        <end position="168"/>
    </location>
</feature>
<dbReference type="PROSITE" id="PS51257">
    <property type="entry name" value="PROKAR_LIPOPROTEIN"/>
    <property type="match status" value="1"/>
</dbReference>
<keyword evidence="7" id="KW-1185">Reference proteome</keyword>
<accession>A0A7K1LTL7</accession>
<dbReference type="InterPro" id="IPR002579">
    <property type="entry name" value="Met_Sox_Rdtase_MsrB_dom"/>
</dbReference>
<comment type="catalytic activity">
    <reaction evidence="3">
        <text>L-methionyl-[protein] + [thioredoxin]-disulfide + H2O = L-methionyl-(R)-S-oxide-[protein] + [thioredoxin]-dithiol</text>
        <dbReference type="Rhea" id="RHEA:24164"/>
        <dbReference type="Rhea" id="RHEA-COMP:10698"/>
        <dbReference type="Rhea" id="RHEA-COMP:10700"/>
        <dbReference type="Rhea" id="RHEA-COMP:12313"/>
        <dbReference type="Rhea" id="RHEA-COMP:12314"/>
        <dbReference type="ChEBI" id="CHEBI:15377"/>
        <dbReference type="ChEBI" id="CHEBI:16044"/>
        <dbReference type="ChEBI" id="CHEBI:29950"/>
        <dbReference type="ChEBI" id="CHEBI:45764"/>
        <dbReference type="ChEBI" id="CHEBI:50058"/>
        <dbReference type="EC" id="1.8.4.12"/>
    </reaction>
</comment>
<feature type="signal peptide" evidence="4">
    <location>
        <begin position="1"/>
        <end position="21"/>
    </location>
</feature>
<dbReference type="PANTHER" id="PTHR10173:SF52">
    <property type="entry name" value="METHIONINE-R-SULFOXIDE REDUCTASE B1"/>
    <property type="match status" value="1"/>
</dbReference>
<evidence type="ECO:0000256" key="1">
    <source>
        <dbReference type="ARBA" id="ARBA00012499"/>
    </source>
</evidence>
<protein>
    <recommendedName>
        <fullName evidence="1">peptide-methionine (R)-S-oxide reductase</fullName>
        <ecNumber evidence="1">1.8.4.12</ecNumber>
    </recommendedName>
</protein>
<dbReference type="AlphaFoldDB" id="A0A7K1LTL7"/>
<dbReference type="EMBL" id="VJVW01000007">
    <property type="protein sequence ID" value="MUP43820.1"/>
    <property type="molecule type" value="Genomic_DNA"/>
</dbReference>